<accession>A0A0K2UCJ2</accession>
<sequence length="30" mass="3488">MNPLNPFTSTFALIFDEYNCLIIERIIKNG</sequence>
<evidence type="ECO:0000313" key="1">
    <source>
        <dbReference type="EMBL" id="CDW35677.1"/>
    </source>
</evidence>
<reference evidence="1" key="1">
    <citation type="submission" date="2014-05" db="EMBL/GenBank/DDBJ databases">
        <authorList>
            <person name="Chronopoulou M."/>
        </authorList>
    </citation>
    <scope>NUCLEOTIDE SEQUENCE</scope>
    <source>
        <tissue evidence="1">Whole organism</tissue>
    </source>
</reference>
<dbReference type="AlphaFoldDB" id="A0A0K2UCJ2"/>
<dbReference type="EMBL" id="HACA01018316">
    <property type="protein sequence ID" value="CDW35677.1"/>
    <property type="molecule type" value="Transcribed_RNA"/>
</dbReference>
<name>A0A0K2UCJ2_LEPSM</name>
<organism evidence="1">
    <name type="scientific">Lepeophtheirus salmonis</name>
    <name type="common">Salmon louse</name>
    <name type="synonym">Caligus salmonis</name>
    <dbReference type="NCBI Taxonomy" id="72036"/>
    <lineage>
        <taxon>Eukaryota</taxon>
        <taxon>Metazoa</taxon>
        <taxon>Ecdysozoa</taxon>
        <taxon>Arthropoda</taxon>
        <taxon>Crustacea</taxon>
        <taxon>Multicrustacea</taxon>
        <taxon>Hexanauplia</taxon>
        <taxon>Copepoda</taxon>
        <taxon>Siphonostomatoida</taxon>
        <taxon>Caligidae</taxon>
        <taxon>Lepeophtheirus</taxon>
    </lineage>
</organism>
<protein>
    <submittedName>
        <fullName evidence="1">Uncharacterized protein</fullName>
    </submittedName>
</protein>
<proteinExistence type="predicted"/>